<dbReference type="EC" id="2.6.1.1" evidence="7"/>
<sequence>MLPLSENIAAVPPSATMAMNNRSKEMVAKGIDVISLAVGEPDFATPAHITQAAIDALRRGETHYAPSRGIPELTKAIAEKLNTENHIPTAQNRILCTSGAKDAIRITMTACLNPGDEVIILDPSWVSYDPCVRIAWGKPVHHSLNDNFQVDESFYEKITDKTRMIIVNTPSNPTGSILGRSSLRILADACVDHDLYCLSDEIYEKLVYGQEHVSMGSLPEMDERTITINGFSKAYAMTGWRLGYISAPQNVIPYMDKVMQHSVGNVNTFAMWGGVAALTGDQTCVESMRKEFEARKKYVIGRLAGMGLKTAPADGAFYAFINCGGDDNATANLWLEKAHVAATPGFAFGAPGWIRISYAASMERLEEALNRIESVL</sequence>
<dbReference type="EMBL" id="VSSQ01000060">
    <property type="protein sequence ID" value="MPL71517.1"/>
    <property type="molecule type" value="Genomic_DNA"/>
</dbReference>
<proteinExistence type="inferred from homology"/>
<protein>
    <submittedName>
        <fullName evidence="7">Aspartate aminotransferase</fullName>
        <ecNumber evidence="7">2.6.1.1</ecNumber>
    </submittedName>
</protein>
<dbReference type="PROSITE" id="PS00105">
    <property type="entry name" value="AA_TRANSFER_CLASS_1"/>
    <property type="match status" value="1"/>
</dbReference>
<dbReference type="AlphaFoldDB" id="A0A644TYJ0"/>
<name>A0A644TYJ0_9ZZZZ</name>
<dbReference type="FunFam" id="3.40.640.10:FF:000033">
    <property type="entry name" value="Aspartate aminotransferase"/>
    <property type="match status" value="1"/>
</dbReference>
<gene>
    <name evidence="7" type="ORF">SDC9_17292</name>
</gene>
<keyword evidence="3 7" id="KW-0032">Aminotransferase</keyword>
<dbReference type="InterPro" id="IPR004839">
    <property type="entry name" value="Aminotransferase_I/II_large"/>
</dbReference>
<evidence type="ECO:0000256" key="3">
    <source>
        <dbReference type="ARBA" id="ARBA00022576"/>
    </source>
</evidence>
<dbReference type="PANTHER" id="PTHR46383:SF1">
    <property type="entry name" value="ASPARTATE AMINOTRANSFERASE"/>
    <property type="match status" value="1"/>
</dbReference>
<dbReference type="InterPro" id="IPR050596">
    <property type="entry name" value="AspAT/PAT-like"/>
</dbReference>
<dbReference type="GO" id="GO:0006520">
    <property type="term" value="P:amino acid metabolic process"/>
    <property type="evidence" value="ECO:0007669"/>
    <property type="project" value="InterPro"/>
</dbReference>
<keyword evidence="4 7" id="KW-0808">Transferase</keyword>
<comment type="similarity">
    <text evidence="2">Belongs to the class-I pyridoxal-phosphate-dependent aminotransferase family.</text>
</comment>
<dbReference type="SUPFAM" id="SSF53383">
    <property type="entry name" value="PLP-dependent transferases"/>
    <property type="match status" value="1"/>
</dbReference>
<dbReference type="InterPro" id="IPR015421">
    <property type="entry name" value="PyrdxlP-dep_Trfase_major"/>
</dbReference>
<dbReference type="GO" id="GO:0004069">
    <property type="term" value="F:L-aspartate:2-oxoglutarate aminotransferase activity"/>
    <property type="evidence" value="ECO:0007669"/>
    <property type="project" value="UniProtKB-EC"/>
</dbReference>
<evidence type="ECO:0000259" key="6">
    <source>
        <dbReference type="Pfam" id="PF00155"/>
    </source>
</evidence>
<evidence type="ECO:0000256" key="4">
    <source>
        <dbReference type="ARBA" id="ARBA00022679"/>
    </source>
</evidence>
<evidence type="ECO:0000313" key="7">
    <source>
        <dbReference type="EMBL" id="MPL71517.1"/>
    </source>
</evidence>
<dbReference type="Gene3D" id="3.90.1150.10">
    <property type="entry name" value="Aspartate Aminotransferase, domain 1"/>
    <property type="match status" value="1"/>
</dbReference>
<feature type="domain" description="Aminotransferase class I/classII large" evidence="6">
    <location>
        <begin position="32"/>
        <end position="372"/>
    </location>
</feature>
<accession>A0A644TYJ0</accession>
<dbReference type="CDD" id="cd00609">
    <property type="entry name" value="AAT_like"/>
    <property type="match status" value="1"/>
</dbReference>
<dbReference type="Pfam" id="PF00155">
    <property type="entry name" value="Aminotran_1_2"/>
    <property type="match status" value="1"/>
</dbReference>
<organism evidence="7">
    <name type="scientific">bioreactor metagenome</name>
    <dbReference type="NCBI Taxonomy" id="1076179"/>
    <lineage>
        <taxon>unclassified sequences</taxon>
        <taxon>metagenomes</taxon>
        <taxon>ecological metagenomes</taxon>
    </lineage>
</organism>
<evidence type="ECO:0000256" key="2">
    <source>
        <dbReference type="ARBA" id="ARBA00007441"/>
    </source>
</evidence>
<comment type="cofactor">
    <cofactor evidence="1">
        <name>pyridoxal 5'-phosphate</name>
        <dbReference type="ChEBI" id="CHEBI:597326"/>
    </cofactor>
</comment>
<evidence type="ECO:0000256" key="1">
    <source>
        <dbReference type="ARBA" id="ARBA00001933"/>
    </source>
</evidence>
<keyword evidence="5" id="KW-0663">Pyridoxal phosphate</keyword>
<dbReference type="InterPro" id="IPR015424">
    <property type="entry name" value="PyrdxlP-dep_Trfase"/>
</dbReference>
<reference evidence="7" key="1">
    <citation type="submission" date="2019-08" db="EMBL/GenBank/DDBJ databases">
        <authorList>
            <person name="Kucharzyk K."/>
            <person name="Murdoch R.W."/>
            <person name="Higgins S."/>
            <person name="Loffler F."/>
        </authorList>
    </citation>
    <scope>NUCLEOTIDE SEQUENCE</scope>
</reference>
<comment type="caution">
    <text evidence="7">The sequence shown here is derived from an EMBL/GenBank/DDBJ whole genome shotgun (WGS) entry which is preliminary data.</text>
</comment>
<dbReference type="GO" id="GO:0030170">
    <property type="term" value="F:pyridoxal phosphate binding"/>
    <property type="evidence" value="ECO:0007669"/>
    <property type="project" value="InterPro"/>
</dbReference>
<dbReference type="InterPro" id="IPR015422">
    <property type="entry name" value="PyrdxlP-dep_Trfase_small"/>
</dbReference>
<dbReference type="Gene3D" id="3.40.640.10">
    <property type="entry name" value="Type I PLP-dependent aspartate aminotransferase-like (Major domain)"/>
    <property type="match status" value="1"/>
</dbReference>
<evidence type="ECO:0000256" key="5">
    <source>
        <dbReference type="ARBA" id="ARBA00022898"/>
    </source>
</evidence>
<dbReference type="PANTHER" id="PTHR46383">
    <property type="entry name" value="ASPARTATE AMINOTRANSFERASE"/>
    <property type="match status" value="1"/>
</dbReference>
<dbReference type="InterPro" id="IPR004838">
    <property type="entry name" value="NHTrfase_class1_PyrdxlP-BS"/>
</dbReference>